<accession>A0A1M4ZBU0</accession>
<proteinExistence type="predicted"/>
<keyword evidence="2" id="KW-1185">Reference proteome</keyword>
<name>A0A1M4ZBU0_9FIRM</name>
<gene>
    <name evidence="1" type="ORF">SAMN02745133_01946</name>
</gene>
<reference evidence="2" key="1">
    <citation type="submission" date="2016-11" db="EMBL/GenBank/DDBJ databases">
        <authorList>
            <person name="Varghese N."/>
            <person name="Submissions S."/>
        </authorList>
    </citation>
    <scope>NUCLEOTIDE SEQUENCE [LARGE SCALE GENOMIC DNA]</scope>
    <source>
        <strain evidence="2">DSM 12395</strain>
    </source>
</reference>
<evidence type="ECO:0000313" key="2">
    <source>
        <dbReference type="Proteomes" id="UP000184148"/>
    </source>
</evidence>
<protein>
    <submittedName>
        <fullName evidence="1">Uncharacterized protein</fullName>
    </submittedName>
</protein>
<evidence type="ECO:0000313" key="1">
    <source>
        <dbReference type="EMBL" id="SHF15500.1"/>
    </source>
</evidence>
<organism evidence="1 2">
    <name type="scientific">Desulforamulus putei DSM 12395</name>
    <dbReference type="NCBI Taxonomy" id="1121429"/>
    <lineage>
        <taxon>Bacteria</taxon>
        <taxon>Bacillati</taxon>
        <taxon>Bacillota</taxon>
        <taxon>Clostridia</taxon>
        <taxon>Eubacteriales</taxon>
        <taxon>Peptococcaceae</taxon>
        <taxon>Desulforamulus</taxon>
    </lineage>
</organism>
<dbReference type="EMBL" id="FQUY01000013">
    <property type="protein sequence ID" value="SHF15500.1"/>
    <property type="molecule type" value="Genomic_DNA"/>
</dbReference>
<dbReference type="AlphaFoldDB" id="A0A1M4ZBU0"/>
<dbReference type="STRING" id="1121429.SAMN02745133_01946"/>
<sequence length="292" mass="34139">MYKYEEFKDEKAILTIFHDEDAENPREWDNLGTMVCWHRRYNLGDQHRFADKDEFLFWLLEETVGDTEKAEKIYEKIRNSIDREVYRSYGAYNKAIDDEILAVIEQKFIILPLYLYDHSGITMNTTGFSCPWDSGQVGWIYCSKERFRKETGYTESELFSHDKHRAPVVGELVKLKGYADKGFGKIISIENSTLTVDFDYNKVANFRKDENIVCVPLSDVEEVMANRAVQLLQSEVETYSQWLEGDVYGFVLKDAEGNEIDSCWGFYGTDWEKNGLSEHIPSEYRYLLEKAA</sequence>
<dbReference type="RefSeq" id="WP_073239198.1">
    <property type="nucleotide sequence ID" value="NZ_FQUY01000013.1"/>
</dbReference>
<dbReference type="OrthoDB" id="1792542at2"/>
<dbReference type="Proteomes" id="UP000184148">
    <property type="component" value="Unassembled WGS sequence"/>
</dbReference>